<name>A0ABP5TCN3_9PSEU</name>
<reference evidence="2" key="1">
    <citation type="journal article" date="2019" name="Int. J. Syst. Evol. Microbiol.">
        <title>The Global Catalogue of Microorganisms (GCM) 10K type strain sequencing project: providing services to taxonomists for standard genome sequencing and annotation.</title>
        <authorList>
            <consortium name="The Broad Institute Genomics Platform"/>
            <consortium name="The Broad Institute Genome Sequencing Center for Infectious Disease"/>
            <person name="Wu L."/>
            <person name="Ma J."/>
        </authorList>
    </citation>
    <scope>NUCLEOTIDE SEQUENCE [LARGE SCALE GENOMIC DNA]</scope>
    <source>
        <strain evidence="2">JCM 16221</strain>
    </source>
</reference>
<dbReference type="EMBL" id="BAAARA010000008">
    <property type="protein sequence ID" value="GAA2349770.1"/>
    <property type="molecule type" value="Genomic_DNA"/>
</dbReference>
<keyword evidence="2" id="KW-1185">Reference proteome</keyword>
<proteinExistence type="predicted"/>
<comment type="caution">
    <text evidence="1">The sequence shown here is derived from an EMBL/GenBank/DDBJ whole genome shotgun (WGS) entry which is preliminary data.</text>
</comment>
<sequence length="104" mass="10802">MGRTEPVLLRQLLLVGMGADKHQEPSPRSRPDALGAVAPHVPSGPEEVCSTVGVRARVFEQTSEGASGFGIDLALSAGWGRGVPSAKVAGSLICFPGRLGTRRL</sequence>
<dbReference type="Proteomes" id="UP001501218">
    <property type="component" value="Unassembled WGS sequence"/>
</dbReference>
<evidence type="ECO:0000313" key="2">
    <source>
        <dbReference type="Proteomes" id="UP001501218"/>
    </source>
</evidence>
<protein>
    <submittedName>
        <fullName evidence="1">Uncharacterized protein</fullName>
    </submittedName>
</protein>
<gene>
    <name evidence="1" type="ORF">GCM10009854_29370</name>
</gene>
<organism evidence="1 2">
    <name type="scientific">Saccharopolyspora halophila</name>
    <dbReference type="NCBI Taxonomy" id="405551"/>
    <lineage>
        <taxon>Bacteria</taxon>
        <taxon>Bacillati</taxon>
        <taxon>Actinomycetota</taxon>
        <taxon>Actinomycetes</taxon>
        <taxon>Pseudonocardiales</taxon>
        <taxon>Pseudonocardiaceae</taxon>
        <taxon>Saccharopolyspora</taxon>
    </lineage>
</organism>
<evidence type="ECO:0000313" key="1">
    <source>
        <dbReference type="EMBL" id="GAA2349770.1"/>
    </source>
</evidence>
<accession>A0ABP5TCN3</accession>